<dbReference type="Gene3D" id="3.40.30.10">
    <property type="entry name" value="Glutaredoxin"/>
    <property type="match status" value="1"/>
</dbReference>
<accession>A0A221MHM2</accession>
<sequence length="94" mass="11002">MTRQKVVIYTSDNCSACKKVVERMNTWGVDYIEKNISNNGSYLKDLQDKGIFGTPATFVDDYSVLGFQESKLKYELSMIDSQDYFRNYYEEYDS</sequence>
<protein>
    <submittedName>
        <fullName evidence="2">NrdH-redoxin</fullName>
    </submittedName>
</protein>
<dbReference type="KEGG" id="vne:CFK40_19900"/>
<evidence type="ECO:0000313" key="3">
    <source>
        <dbReference type="Proteomes" id="UP000204391"/>
    </source>
</evidence>
<dbReference type="Pfam" id="PF00462">
    <property type="entry name" value="Glutaredoxin"/>
    <property type="match status" value="1"/>
</dbReference>
<dbReference type="Proteomes" id="UP000204391">
    <property type="component" value="Chromosome"/>
</dbReference>
<dbReference type="InterPro" id="IPR036249">
    <property type="entry name" value="Thioredoxin-like_sf"/>
</dbReference>
<reference evidence="2 3" key="1">
    <citation type="journal article" date="2003" name="Int. J. Syst. Evol. Microbiol.">
        <title>Virgibacillus carmonensis sp. nov., Virgibacillus necropolis sp. nov. and Virgibacillus picturae sp. nov., three novel species isolated from deteriorated mural paintings, transfer of the species of the genus salibacillus to Virgibacillus, as Virgibacillus marismortui comb. nov. and Virgibacillus salexigens comb. nov., and emended description of the genus Virgibacillus.</title>
        <authorList>
            <person name="Heyrman J."/>
            <person name="Logan N.A."/>
            <person name="Busse H.J."/>
            <person name="Balcaen A."/>
            <person name="Lebbe L."/>
            <person name="Rodriguez-Diaz M."/>
            <person name="Swings J."/>
            <person name="De Vos P."/>
        </authorList>
    </citation>
    <scope>NUCLEOTIDE SEQUENCE [LARGE SCALE GENOMIC DNA]</scope>
    <source>
        <strain evidence="2 3">LMG 19488</strain>
    </source>
</reference>
<evidence type="ECO:0000259" key="1">
    <source>
        <dbReference type="Pfam" id="PF00462"/>
    </source>
</evidence>
<gene>
    <name evidence="2" type="ORF">CFK40_19900</name>
</gene>
<proteinExistence type="predicted"/>
<keyword evidence="3" id="KW-1185">Reference proteome</keyword>
<organism evidence="2 3">
    <name type="scientific">Virgibacillus necropolis</name>
    <dbReference type="NCBI Taxonomy" id="163877"/>
    <lineage>
        <taxon>Bacteria</taxon>
        <taxon>Bacillati</taxon>
        <taxon>Bacillota</taxon>
        <taxon>Bacilli</taxon>
        <taxon>Bacillales</taxon>
        <taxon>Bacillaceae</taxon>
        <taxon>Virgibacillus</taxon>
    </lineage>
</organism>
<feature type="domain" description="Glutaredoxin" evidence="1">
    <location>
        <begin position="6"/>
        <end position="61"/>
    </location>
</feature>
<dbReference type="SUPFAM" id="SSF52833">
    <property type="entry name" value="Thioredoxin-like"/>
    <property type="match status" value="1"/>
</dbReference>
<dbReference type="InterPro" id="IPR002109">
    <property type="entry name" value="Glutaredoxin"/>
</dbReference>
<dbReference type="PROSITE" id="PS51354">
    <property type="entry name" value="GLUTAREDOXIN_2"/>
    <property type="match status" value="1"/>
</dbReference>
<dbReference type="CDD" id="cd02976">
    <property type="entry name" value="NrdH"/>
    <property type="match status" value="1"/>
</dbReference>
<evidence type="ECO:0000313" key="2">
    <source>
        <dbReference type="EMBL" id="ASN07099.1"/>
    </source>
</evidence>
<dbReference type="RefSeq" id="WP_089534093.1">
    <property type="nucleotide sequence ID" value="NZ_CP022437.1"/>
</dbReference>
<dbReference type="OrthoDB" id="9795531at2"/>
<dbReference type="EMBL" id="CP022437">
    <property type="protein sequence ID" value="ASN07099.1"/>
    <property type="molecule type" value="Genomic_DNA"/>
</dbReference>
<dbReference type="AlphaFoldDB" id="A0A221MHM2"/>
<name>A0A221MHM2_9BACI</name>